<reference evidence="1" key="1">
    <citation type="submission" date="2022-04" db="EMBL/GenBank/DDBJ databases">
        <title>Genome of the entomopathogenic fungus Entomophthora muscae.</title>
        <authorList>
            <person name="Elya C."/>
            <person name="Lovett B.R."/>
            <person name="Lee E."/>
            <person name="Macias A.M."/>
            <person name="Hajek A.E."/>
            <person name="De Bivort B.L."/>
            <person name="Kasson M.T."/>
            <person name="De Fine Licht H.H."/>
            <person name="Stajich J.E."/>
        </authorList>
    </citation>
    <scope>NUCLEOTIDE SEQUENCE</scope>
    <source>
        <strain evidence="1">Berkeley</strain>
    </source>
</reference>
<gene>
    <name evidence="1" type="ORF">DSO57_1023642</name>
</gene>
<evidence type="ECO:0000313" key="2">
    <source>
        <dbReference type="Proteomes" id="UP001165960"/>
    </source>
</evidence>
<dbReference type="Proteomes" id="UP001165960">
    <property type="component" value="Unassembled WGS sequence"/>
</dbReference>
<keyword evidence="2" id="KW-1185">Reference proteome</keyword>
<comment type="caution">
    <text evidence="1">The sequence shown here is derived from an EMBL/GenBank/DDBJ whole genome shotgun (WGS) entry which is preliminary data.</text>
</comment>
<accession>A0ACC2RHK9</accession>
<organism evidence="1 2">
    <name type="scientific">Entomophthora muscae</name>
    <dbReference type="NCBI Taxonomy" id="34485"/>
    <lineage>
        <taxon>Eukaryota</taxon>
        <taxon>Fungi</taxon>
        <taxon>Fungi incertae sedis</taxon>
        <taxon>Zoopagomycota</taxon>
        <taxon>Entomophthoromycotina</taxon>
        <taxon>Entomophthoromycetes</taxon>
        <taxon>Entomophthorales</taxon>
        <taxon>Entomophthoraceae</taxon>
        <taxon>Entomophthora</taxon>
    </lineage>
</organism>
<proteinExistence type="predicted"/>
<dbReference type="EMBL" id="QTSX02007224">
    <property type="protein sequence ID" value="KAJ9049514.1"/>
    <property type="molecule type" value="Genomic_DNA"/>
</dbReference>
<sequence>MLKLDLPPNQTPVVEEVITPPMPQTYHLGSERPCGVHTLLQKLFDPTSLCALTTGGHGESTYKAIDNSLSSHKFSPGLPASLAVCVDKNNPCLPVGINLKVACTSLLLCTLGDLPLTPSTLQSLSLSSPLRLPSLPLN</sequence>
<protein>
    <submittedName>
        <fullName evidence="1">Uncharacterized protein</fullName>
    </submittedName>
</protein>
<evidence type="ECO:0000313" key="1">
    <source>
        <dbReference type="EMBL" id="KAJ9049514.1"/>
    </source>
</evidence>
<name>A0ACC2RHK9_9FUNG</name>